<feature type="compositionally biased region" description="Low complexity" evidence="1">
    <location>
        <begin position="258"/>
        <end position="270"/>
    </location>
</feature>
<sequence>MAQTAPYHLQANLVEQVAYGHQSYWHAIPDLFVASLPYTHAPGYQWTTGGASSSDEMQWSGKLDQLGGKPVRRDRRPPVLSGGKNRELHRWESNPTDPWWEAGRCPRLPRRVVWWGEGGQYSPTTQGGWHGGVGQYSPTTSRCWWTVLVEKEGASTVTSQLKFPDRLKPTFLSTTRLSFDTDNCGRTEQARCTFPLRRSGICRRGVSSLPLRPENRLSAGNLLRGRDITSDCGLTMGMVSSDESRISWPTYLKLGHTSSSLPQHSHQQQSFRQPLRPSTHGYSTRHNFDGVPIPGSPVSQPHTIYGGCDIIHICAARCRLSPSADNTHSHALLAKEKARDFSLASLVDSPALGGTTKTSILASAPVFILLRIPSSSPPLPRDQTSVPPILAIGAPSTIKTSFSASAGKRRPTNDTRPAPAKTDPWLSHNLQHTYARRASLTTRVHAVMLKQIHGIFTTDYKPVTDPPSQSGGEIGVPRENPPASGVAQHDSHTRKSGANPPGIETESPWWEASALATAPPLPLG</sequence>
<comment type="caution">
    <text evidence="2">The sequence shown here is derived from an EMBL/GenBank/DDBJ whole genome shotgun (WGS) entry which is preliminary data.</text>
</comment>
<gene>
    <name evidence="2" type="ORF">PR048_006883</name>
</gene>
<proteinExistence type="predicted"/>
<evidence type="ECO:0000313" key="2">
    <source>
        <dbReference type="EMBL" id="KAJ8894270.1"/>
    </source>
</evidence>
<evidence type="ECO:0000313" key="3">
    <source>
        <dbReference type="Proteomes" id="UP001159363"/>
    </source>
</evidence>
<feature type="region of interest" description="Disordered" evidence="1">
    <location>
        <begin position="258"/>
        <end position="280"/>
    </location>
</feature>
<dbReference type="EMBL" id="JARBHB010000002">
    <property type="protein sequence ID" value="KAJ8894270.1"/>
    <property type="molecule type" value="Genomic_DNA"/>
</dbReference>
<name>A0ABQ9IC57_9NEOP</name>
<protein>
    <submittedName>
        <fullName evidence="2">Uncharacterized protein</fullName>
    </submittedName>
</protein>
<dbReference type="Proteomes" id="UP001159363">
    <property type="component" value="Chromosome 2"/>
</dbReference>
<keyword evidence="3" id="KW-1185">Reference proteome</keyword>
<feature type="region of interest" description="Disordered" evidence="1">
    <location>
        <begin position="63"/>
        <end position="88"/>
    </location>
</feature>
<evidence type="ECO:0000256" key="1">
    <source>
        <dbReference type="SAM" id="MobiDB-lite"/>
    </source>
</evidence>
<organism evidence="2 3">
    <name type="scientific">Dryococelus australis</name>
    <dbReference type="NCBI Taxonomy" id="614101"/>
    <lineage>
        <taxon>Eukaryota</taxon>
        <taxon>Metazoa</taxon>
        <taxon>Ecdysozoa</taxon>
        <taxon>Arthropoda</taxon>
        <taxon>Hexapoda</taxon>
        <taxon>Insecta</taxon>
        <taxon>Pterygota</taxon>
        <taxon>Neoptera</taxon>
        <taxon>Polyneoptera</taxon>
        <taxon>Phasmatodea</taxon>
        <taxon>Verophasmatodea</taxon>
        <taxon>Anareolatae</taxon>
        <taxon>Phasmatidae</taxon>
        <taxon>Eurycanthinae</taxon>
        <taxon>Dryococelus</taxon>
    </lineage>
</organism>
<feature type="region of interest" description="Disordered" evidence="1">
    <location>
        <begin position="460"/>
        <end position="524"/>
    </location>
</feature>
<accession>A0ABQ9IC57</accession>
<reference evidence="2 3" key="1">
    <citation type="submission" date="2023-02" db="EMBL/GenBank/DDBJ databases">
        <title>LHISI_Scaffold_Assembly.</title>
        <authorList>
            <person name="Stuart O.P."/>
            <person name="Cleave R."/>
            <person name="Magrath M.J.L."/>
            <person name="Mikheyev A.S."/>
        </authorList>
    </citation>
    <scope>NUCLEOTIDE SEQUENCE [LARGE SCALE GENOMIC DNA]</scope>
    <source>
        <strain evidence="2">Daus_M_001</strain>
        <tissue evidence="2">Leg muscle</tissue>
    </source>
</reference>
<feature type="region of interest" description="Disordered" evidence="1">
    <location>
        <begin position="401"/>
        <end position="425"/>
    </location>
</feature>